<accession>A0A314Z5M2</accession>
<dbReference type="Proteomes" id="UP000250321">
    <property type="component" value="Unassembled WGS sequence"/>
</dbReference>
<dbReference type="OrthoDB" id="1938319at2759"/>
<keyword evidence="1" id="KW-0472">Membrane</keyword>
<keyword evidence="3" id="KW-1185">Reference proteome</keyword>
<dbReference type="AlphaFoldDB" id="A0A314Z5M2"/>
<comment type="caution">
    <text evidence="2">The sequence shown here is derived from an EMBL/GenBank/DDBJ whole genome shotgun (WGS) entry which is preliminary data.</text>
</comment>
<feature type="transmembrane region" description="Helical" evidence="1">
    <location>
        <begin position="6"/>
        <end position="23"/>
    </location>
</feature>
<name>A0A314Z5M2_PRUYE</name>
<evidence type="ECO:0000313" key="2">
    <source>
        <dbReference type="EMBL" id="PQQ13843.1"/>
    </source>
</evidence>
<gene>
    <name evidence="2" type="ORF">Pyn_33670</name>
</gene>
<evidence type="ECO:0000313" key="3">
    <source>
        <dbReference type="Proteomes" id="UP000250321"/>
    </source>
</evidence>
<sequence>MSISSVILLLVIFLIILILRLKSTKSYNGKTYRENSSISGNTSTRFIAQTSMPTFNSSPDVKGGCLNLQGGDSGSSVPKTPAEILTAPSRYRRGGGGAVQVFSYKELEVATEKFSEANVIGQGVFGVV</sequence>
<dbReference type="GO" id="GO:0016301">
    <property type="term" value="F:kinase activity"/>
    <property type="evidence" value="ECO:0007669"/>
    <property type="project" value="UniProtKB-KW"/>
</dbReference>
<organism evidence="2 3">
    <name type="scientific">Prunus yedoensis var. nudiflora</name>
    <dbReference type="NCBI Taxonomy" id="2094558"/>
    <lineage>
        <taxon>Eukaryota</taxon>
        <taxon>Viridiplantae</taxon>
        <taxon>Streptophyta</taxon>
        <taxon>Embryophyta</taxon>
        <taxon>Tracheophyta</taxon>
        <taxon>Spermatophyta</taxon>
        <taxon>Magnoliopsida</taxon>
        <taxon>eudicotyledons</taxon>
        <taxon>Gunneridae</taxon>
        <taxon>Pentapetalae</taxon>
        <taxon>rosids</taxon>
        <taxon>fabids</taxon>
        <taxon>Rosales</taxon>
        <taxon>Rosaceae</taxon>
        <taxon>Amygdaloideae</taxon>
        <taxon>Amygdaleae</taxon>
        <taxon>Prunus</taxon>
    </lineage>
</organism>
<proteinExistence type="predicted"/>
<dbReference type="Gene3D" id="3.30.200.20">
    <property type="entry name" value="Phosphorylase Kinase, domain 1"/>
    <property type="match status" value="1"/>
</dbReference>
<keyword evidence="1" id="KW-0812">Transmembrane</keyword>
<dbReference type="EMBL" id="PJQY01000283">
    <property type="protein sequence ID" value="PQQ13843.1"/>
    <property type="molecule type" value="Genomic_DNA"/>
</dbReference>
<protein>
    <submittedName>
        <fullName evidence="2">Serine/threonine-protein kinase CDL1-like</fullName>
    </submittedName>
</protein>
<keyword evidence="2" id="KW-0418">Kinase</keyword>
<reference evidence="2 3" key="1">
    <citation type="submission" date="2018-02" db="EMBL/GenBank/DDBJ databases">
        <title>Draft genome of wild Prunus yedoensis var. nudiflora.</title>
        <authorList>
            <person name="Baek S."/>
            <person name="Kim J.-H."/>
            <person name="Choi K."/>
            <person name="Kim G.-B."/>
            <person name="Cho A."/>
            <person name="Jang H."/>
            <person name="Shin C.-H."/>
            <person name="Yu H.-J."/>
            <person name="Mun J.-H."/>
        </authorList>
    </citation>
    <scope>NUCLEOTIDE SEQUENCE [LARGE SCALE GENOMIC DNA]</scope>
    <source>
        <strain evidence="3">cv. Jeju island</strain>
        <tissue evidence="2">Leaf</tissue>
    </source>
</reference>
<keyword evidence="1" id="KW-1133">Transmembrane helix</keyword>
<keyword evidence="2" id="KW-0808">Transferase</keyword>
<evidence type="ECO:0000256" key="1">
    <source>
        <dbReference type="SAM" id="Phobius"/>
    </source>
</evidence>